<evidence type="ECO:0000313" key="1">
    <source>
        <dbReference type="EMBL" id="BCS97022.1"/>
    </source>
</evidence>
<dbReference type="RefSeq" id="WP_236888453.1">
    <property type="nucleotide sequence ID" value="NZ_AP024488.1"/>
</dbReference>
<dbReference type="Proteomes" id="UP001320148">
    <property type="component" value="Chromosome"/>
</dbReference>
<dbReference type="EMBL" id="AP024488">
    <property type="protein sequence ID" value="BCS97022.1"/>
    <property type="molecule type" value="Genomic_DNA"/>
</dbReference>
<gene>
    <name evidence="1" type="ORF">DSLASN_26540</name>
</gene>
<reference evidence="1 2" key="1">
    <citation type="submission" date="2021-02" db="EMBL/GenBank/DDBJ databases">
        <title>Complete genome of Desulfoluna sp. strain ASN36.</title>
        <authorList>
            <person name="Takahashi A."/>
            <person name="Kojima H."/>
            <person name="Fukui M."/>
        </authorList>
    </citation>
    <scope>NUCLEOTIDE SEQUENCE [LARGE SCALE GENOMIC DNA]</scope>
    <source>
        <strain evidence="1 2">ASN36</strain>
    </source>
</reference>
<name>A0ABM7PIX3_9BACT</name>
<organism evidence="1 2">
    <name type="scientific">Desulfoluna limicola</name>
    <dbReference type="NCBI Taxonomy" id="2810562"/>
    <lineage>
        <taxon>Bacteria</taxon>
        <taxon>Pseudomonadati</taxon>
        <taxon>Thermodesulfobacteriota</taxon>
        <taxon>Desulfobacteria</taxon>
        <taxon>Desulfobacterales</taxon>
        <taxon>Desulfolunaceae</taxon>
        <taxon>Desulfoluna</taxon>
    </lineage>
</organism>
<evidence type="ECO:0008006" key="3">
    <source>
        <dbReference type="Google" id="ProtNLM"/>
    </source>
</evidence>
<keyword evidence="2" id="KW-1185">Reference proteome</keyword>
<protein>
    <recommendedName>
        <fullName evidence="3">Panthothenate synthetase</fullName>
    </recommendedName>
</protein>
<sequence length="101" mass="11453">MKMLMHVTFPHEPFNTLVKKGTAAILLDEILDDIKPFSVWFSEEYGLRSAILIVNVANASSIPFYSEPFYLNFEADVHFQVVMSPEDLANSGLEDLGKKWS</sequence>
<proteinExistence type="predicted"/>
<accession>A0ABM7PIX3</accession>
<evidence type="ECO:0000313" key="2">
    <source>
        <dbReference type="Proteomes" id="UP001320148"/>
    </source>
</evidence>